<protein>
    <submittedName>
        <fullName evidence="3">Putative membrane protein YqjE</fullName>
    </submittedName>
</protein>
<evidence type="ECO:0000313" key="3">
    <source>
        <dbReference type="EMBL" id="MBB5807124.1"/>
    </source>
</evidence>
<evidence type="ECO:0000313" key="4">
    <source>
        <dbReference type="Proteomes" id="UP000552097"/>
    </source>
</evidence>
<proteinExistence type="predicted"/>
<organism evidence="3 4">
    <name type="scientific">Saccharothrix ecbatanensis</name>
    <dbReference type="NCBI Taxonomy" id="1105145"/>
    <lineage>
        <taxon>Bacteria</taxon>
        <taxon>Bacillati</taxon>
        <taxon>Actinomycetota</taxon>
        <taxon>Actinomycetes</taxon>
        <taxon>Pseudonocardiales</taxon>
        <taxon>Pseudonocardiaceae</taxon>
        <taxon>Saccharothrix</taxon>
    </lineage>
</organism>
<dbReference type="Proteomes" id="UP000552097">
    <property type="component" value="Unassembled WGS sequence"/>
</dbReference>
<feature type="transmembrane region" description="Helical" evidence="2">
    <location>
        <begin position="73"/>
        <end position="97"/>
    </location>
</feature>
<keyword evidence="4" id="KW-1185">Reference proteome</keyword>
<gene>
    <name evidence="3" type="ORF">F4560_006892</name>
</gene>
<feature type="region of interest" description="Disordered" evidence="1">
    <location>
        <begin position="1"/>
        <end position="20"/>
    </location>
</feature>
<feature type="compositionally biased region" description="Polar residues" evidence="1">
    <location>
        <begin position="1"/>
        <end position="11"/>
    </location>
</feature>
<accession>A0A7W9HRK4</accession>
<dbReference type="EMBL" id="JACHMO010000001">
    <property type="protein sequence ID" value="MBB5807124.1"/>
    <property type="molecule type" value="Genomic_DNA"/>
</dbReference>
<dbReference type="RefSeq" id="WP_184927148.1">
    <property type="nucleotide sequence ID" value="NZ_JACHMO010000001.1"/>
</dbReference>
<comment type="caution">
    <text evidence="3">The sequence shown here is derived from an EMBL/GenBank/DDBJ whole genome shotgun (WGS) entry which is preliminary data.</text>
</comment>
<keyword evidence="2" id="KW-1133">Transmembrane helix</keyword>
<keyword evidence="2" id="KW-0812">Transmembrane</keyword>
<dbReference type="AlphaFoldDB" id="A0A7W9HRK4"/>
<dbReference type="Pfam" id="PF07332">
    <property type="entry name" value="Phage_holin_3_6"/>
    <property type="match status" value="1"/>
</dbReference>
<dbReference type="InterPro" id="IPR009937">
    <property type="entry name" value="Phage_holin_3_6"/>
</dbReference>
<evidence type="ECO:0000256" key="1">
    <source>
        <dbReference type="SAM" id="MobiDB-lite"/>
    </source>
</evidence>
<evidence type="ECO:0000256" key="2">
    <source>
        <dbReference type="SAM" id="Phobius"/>
    </source>
</evidence>
<feature type="transmembrane region" description="Helical" evidence="2">
    <location>
        <begin position="103"/>
        <end position="128"/>
    </location>
</feature>
<keyword evidence="2" id="KW-0472">Membrane</keyword>
<reference evidence="3 4" key="1">
    <citation type="submission" date="2020-08" db="EMBL/GenBank/DDBJ databases">
        <title>Sequencing the genomes of 1000 actinobacteria strains.</title>
        <authorList>
            <person name="Klenk H.-P."/>
        </authorList>
    </citation>
    <scope>NUCLEOTIDE SEQUENCE [LARGE SCALE GENOMIC DNA]</scope>
    <source>
        <strain evidence="3 4">DSM 45486</strain>
    </source>
</reference>
<name>A0A7W9HRK4_9PSEU</name>
<sequence>MTTARENTNGSGLPPVPSIPLTAETPVKIAEETSIGGLIRDATAHLSTLVRAEVELARSEVAGEIKKGVKGSVYFILAVAVLPFALIMLFMTLAYALYDIFDFPLSLSFLIVFFVVIIVVGLFVFLGVRKMKKLRAPQRTIASAKDTVAALRHRGEGH</sequence>